<gene>
    <name evidence="2" type="ORF">APY04_3120</name>
</gene>
<proteinExistence type="predicted"/>
<dbReference type="Proteomes" id="UP000059074">
    <property type="component" value="Unassembled WGS sequence"/>
</dbReference>
<keyword evidence="1" id="KW-0732">Signal</keyword>
<evidence type="ECO:0000256" key="1">
    <source>
        <dbReference type="SAM" id="SignalP"/>
    </source>
</evidence>
<evidence type="ECO:0008006" key="4">
    <source>
        <dbReference type="Google" id="ProtNLM"/>
    </source>
</evidence>
<reference evidence="2 3" key="1">
    <citation type="submission" date="2015-10" db="EMBL/GenBank/DDBJ databases">
        <title>Transcriptomic analysis of a linuron degrading triple-species bacterial consortium.</title>
        <authorList>
            <person name="Albers P."/>
        </authorList>
    </citation>
    <scope>NUCLEOTIDE SEQUENCE [LARGE SCALE GENOMIC DNA]</scope>
    <source>
        <strain evidence="2 3">WDL6</strain>
    </source>
</reference>
<feature type="chain" id="PRO_5007132492" description="Lipoprotein" evidence="1">
    <location>
        <begin position="27"/>
        <end position="161"/>
    </location>
</feature>
<dbReference type="PROSITE" id="PS51257">
    <property type="entry name" value="PROKAR_LIPOPROTEIN"/>
    <property type="match status" value="1"/>
</dbReference>
<sequence>MRLGRIRALAVMATALLCGCAGSPSAPGPSLASDIPPASADSIVTGSVPPSPGYQLTAEELSFDCRKLTGTMQIRIMQLRGYNPDAQPSAIARGIRSVTTPIWGGTREGLDPDAQYSRERAMLDAYNERLASKNCKTFNIAAALADTSGATPEPFKAAPTN</sequence>
<feature type="signal peptide" evidence="1">
    <location>
        <begin position="1"/>
        <end position="26"/>
    </location>
</feature>
<dbReference type="AlphaFoldDB" id="A0A109BA64"/>
<dbReference type="STRING" id="121290.APY04_3120"/>
<keyword evidence="3" id="KW-1185">Reference proteome</keyword>
<protein>
    <recommendedName>
        <fullName evidence="4">Lipoprotein</fullName>
    </recommendedName>
</protein>
<comment type="caution">
    <text evidence="2">The sequence shown here is derived from an EMBL/GenBank/DDBJ whole genome shotgun (WGS) entry which is preliminary data.</text>
</comment>
<evidence type="ECO:0000313" key="3">
    <source>
        <dbReference type="Proteomes" id="UP000059074"/>
    </source>
</evidence>
<accession>A0A109BA64</accession>
<organism evidence="2 3">
    <name type="scientific">Hyphomicrobium sulfonivorans</name>
    <dbReference type="NCBI Taxonomy" id="121290"/>
    <lineage>
        <taxon>Bacteria</taxon>
        <taxon>Pseudomonadati</taxon>
        <taxon>Pseudomonadota</taxon>
        <taxon>Alphaproteobacteria</taxon>
        <taxon>Hyphomicrobiales</taxon>
        <taxon>Hyphomicrobiaceae</taxon>
        <taxon>Hyphomicrobium</taxon>
    </lineage>
</organism>
<dbReference type="EMBL" id="LMTR01000084">
    <property type="protein sequence ID" value="KWT64880.1"/>
    <property type="molecule type" value="Genomic_DNA"/>
</dbReference>
<dbReference type="PATRIC" id="fig|121290.4.peg.972"/>
<evidence type="ECO:0000313" key="2">
    <source>
        <dbReference type="EMBL" id="KWT64880.1"/>
    </source>
</evidence>
<name>A0A109BA64_HYPSL</name>